<dbReference type="GO" id="GO:0008270">
    <property type="term" value="F:zinc ion binding"/>
    <property type="evidence" value="ECO:0007669"/>
    <property type="project" value="UniProtKB-KW"/>
</dbReference>
<evidence type="ECO:0000256" key="2">
    <source>
        <dbReference type="ARBA" id="ARBA00022771"/>
    </source>
</evidence>
<keyword evidence="1" id="KW-0479">Metal-binding</keyword>
<evidence type="ECO:0000313" key="9">
    <source>
        <dbReference type="Proteomes" id="UP000735302"/>
    </source>
</evidence>
<accession>A0AAV3Y964</accession>
<protein>
    <recommendedName>
        <fullName evidence="7">THAP-type domain-containing protein</fullName>
    </recommendedName>
</protein>
<reference evidence="8 9" key="1">
    <citation type="journal article" date="2021" name="Elife">
        <title>Chloroplast acquisition without the gene transfer in kleptoplastic sea slugs, Plakobranchus ocellatus.</title>
        <authorList>
            <person name="Maeda T."/>
            <person name="Takahashi S."/>
            <person name="Yoshida T."/>
            <person name="Shimamura S."/>
            <person name="Takaki Y."/>
            <person name="Nagai Y."/>
            <person name="Toyoda A."/>
            <person name="Suzuki Y."/>
            <person name="Arimoto A."/>
            <person name="Ishii H."/>
            <person name="Satoh N."/>
            <person name="Nishiyama T."/>
            <person name="Hasebe M."/>
            <person name="Maruyama T."/>
            <person name="Minagawa J."/>
            <person name="Obokata J."/>
            <person name="Shigenobu S."/>
        </authorList>
    </citation>
    <scope>NUCLEOTIDE SEQUENCE [LARGE SCALE GENOMIC DNA]</scope>
</reference>
<dbReference type="EMBL" id="BLXT01000592">
    <property type="protein sequence ID" value="GFN78666.1"/>
    <property type="molecule type" value="Genomic_DNA"/>
</dbReference>
<keyword evidence="6" id="KW-0812">Transmembrane</keyword>
<feature type="domain" description="THAP-type" evidence="7">
    <location>
        <begin position="36"/>
        <end position="110"/>
    </location>
</feature>
<dbReference type="GO" id="GO:0003677">
    <property type="term" value="F:DNA binding"/>
    <property type="evidence" value="ECO:0007669"/>
    <property type="project" value="UniProtKB-UniRule"/>
</dbReference>
<organism evidence="8 9">
    <name type="scientific">Plakobranchus ocellatus</name>
    <dbReference type="NCBI Taxonomy" id="259542"/>
    <lineage>
        <taxon>Eukaryota</taxon>
        <taxon>Metazoa</taxon>
        <taxon>Spiralia</taxon>
        <taxon>Lophotrochozoa</taxon>
        <taxon>Mollusca</taxon>
        <taxon>Gastropoda</taxon>
        <taxon>Heterobranchia</taxon>
        <taxon>Euthyneura</taxon>
        <taxon>Panpulmonata</taxon>
        <taxon>Sacoglossa</taxon>
        <taxon>Placobranchoidea</taxon>
        <taxon>Plakobranchidae</taxon>
        <taxon>Plakobranchus</taxon>
    </lineage>
</organism>
<dbReference type="PROSITE" id="PS50950">
    <property type="entry name" value="ZF_THAP"/>
    <property type="match status" value="1"/>
</dbReference>
<keyword evidence="6" id="KW-0472">Membrane</keyword>
<evidence type="ECO:0000256" key="1">
    <source>
        <dbReference type="ARBA" id="ARBA00022723"/>
    </source>
</evidence>
<name>A0AAV3Y964_9GAST</name>
<gene>
    <name evidence="8" type="ORF">PoB_000517200</name>
</gene>
<dbReference type="AlphaFoldDB" id="A0AAV3Y964"/>
<keyword evidence="4 5" id="KW-0238">DNA-binding</keyword>
<keyword evidence="2 5" id="KW-0863">Zinc-finger</keyword>
<evidence type="ECO:0000256" key="6">
    <source>
        <dbReference type="SAM" id="Phobius"/>
    </source>
</evidence>
<dbReference type="InterPro" id="IPR006612">
    <property type="entry name" value="THAP_Znf"/>
</dbReference>
<keyword evidence="3" id="KW-0862">Zinc</keyword>
<evidence type="ECO:0000313" key="8">
    <source>
        <dbReference type="EMBL" id="GFN78666.1"/>
    </source>
</evidence>
<proteinExistence type="predicted"/>
<keyword evidence="9" id="KW-1185">Reference proteome</keyword>
<evidence type="ECO:0000256" key="3">
    <source>
        <dbReference type="ARBA" id="ARBA00022833"/>
    </source>
</evidence>
<evidence type="ECO:0000256" key="5">
    <source>
        <dbReference type="PROSITE-ProRule" id="PRU00309"/>
    </source>
</evidence>
<keyword evidence="6" id="KW-1133">Transmembrane helix</keyword>
<feature type="transmembrane region" description="Helical" evidence="6">
    <location>
        <begin position="12"/>
        <end position="34"/>
    </location>
</feature>
<comment type="caution">
    <text evidence="8">The sequence shown here is derived from an EMBL/GenBank/DDBJ whole genome shotgun (WGS) entry which is preliminary data.</text>
</comment>
<evidence type="ECO:0000256" key="4">
    <source>
        <dbReference type="ARBA" id="ARBA00023125"/>
    </source>
</evidence>
<dbReference type="Proteomes" id="UP000735302">
    <property type="component" value="Unassembled WGS sequence"/>
</dbReference>
<sequence>MGLQGKHCSYPVLDSTVFSVYFGVKFRSLVVVLIKMRKKRCALGTCNSDSHYSSEDYMSTSGVTFRIFPKPKTQLEKWRKWTRLCNRPHTDLSVYKIGGDDYVCSNLSQK</sequence>
<evidence type="ECO:0000259" key="7">
    <source>
        <dbReference type="PROSITE" id="PS50950"/>
    </source>
</evidence>